<reference evidence="2" key="1">
    <citation type="submission" date="2012-04" db="EMBL/GenBank/DDBJ databases">
        <title>Finished genome of Dactylococcopsis salina PCC 8305.</title>
        <authorList>
            <consortium name="US DOE Joint Genome Institute"/>
            <person name="Gugger M."/>
            <person name="Coursin T."/>
            <person name="Rippka R."/>
            <person name="Tandeau De Marsac N."/>
            <person name="Huntemann M."/>
            <person name="Wei C.-L."/>
            <person name="Han J."/>
            <person name="Detter J.C."/>
            <person name="Han C."/>
            <person name="Tapia R."/>
            <person name="Daligault H."/>
            <person name="Chen A."/>
            <person name="Krypides N."/>
            <person name="Mavromatis K."/>
            <person name="Markowitz V."/>
            <person name="Szeto E."/>
            <person name="Ivanova N."/>
            <person name="Ovchinnikova G."/>
            <person name="Pagani I."/>
            <person name="Pati A."/>
            <person name="Goodwin L."/>
            <person name="Peters L."/>
            <person name="Pitluck S."/>
            <person name="Woyke T."/>
            <person name="Kerfeld C."/>
        </authorList>
    </citation>
    <scope>NUCLEOTIDE SEQUENCE [LARGE SCALE GENOMIC DNA]</scope>
    <source>
        <strain evidence="2">PCC 8305</strain>
    </source>
</reference>
<evidence type="ECO:0000313" key="2">
    <source>
        <dbReference type="EMBL" id="AFZ51194.1"/>
    </source>
</evidence>
<proteinExistence type="predicted"/>
<keyword evidence="3" id="KW-1185">Reference proteome</keyword>
<gene>
    <name evidence="2" type="ORF">Dacsa_2607</name>
</gene>
<name>K9YWD1_DACS8</name>
<protein>
    <submittedName>
        <fullName evidence="2">Uncharacterized protein</fullName>
    </submittedName>
</protein>
<evidence type="ECO:0000313" key="3">
    <source>
        <dbReference type="Proteomes" id="UP000010482"/>
    </source>
</evidence>
<accession>K9YWD1</accession>
<dbReference type="STRING" id="13035.Dacsa_2607"/>
<dbReference type="HOGENOM" id="CLU_1710245_0_0_3"/>
<dbReference type="Proteomes" id="UP000010482">
    <property type="component" value="Chromosome"/>
</dbReference>
<dbReference type="AlphaFoldDB" id="K9YWD1"/>
<dbReference type="KEGG" id="dsl:Dacsa_2607"/>
<sequence>MNATTKLKDNLNTFEQYSNELSTANPNVVLRQRKEVKIAYVEKLCNLWRVTSKLTDLIEQQGWCYGETELQELLDKVDDDLDAVEKALQNLQGTHSSIVNTLMKLDQSLEKLFSSLSRIEIKLFDDKISRFCPEVIPEERRLQAKETLTEICI</sequence>
<organism evidence="2 3">
    <name type="scientific">Dactylococcopsis salina (strain PCC 8305)</name>
    <name type="common">Myxobactron salinum</name>
    <dbReference type="NCBI Taxonomy" id="13035"/>
    <lineage>
        <taxon>Bacteria</taxon>
        <taxon>Bacillati</taxon>
        <taxon>Cyanobacteriota</taxon>
        <taxon>Cyanophyceae</taxon>
        <taxon>Nodosilineales</taxon>
        <taxon>Cymatolegaceae</taxon>
        <taxon>Dactylococcopsis</taxon>
    </lineage>
</organism>
<keyword evidence="1" id="KW-0175">Coiled coil</keyword>
<dbReference type="EMBL" id="CP003944">
    <property type="protein sequence ID" value="AFZ51194.1"/>
    <property type="molecule type" value="Genomic_DNA"/>
</dbReference>
<feature type="coiled-coil region" evidence="1">
    <location>
        <begin position="67"/>
        <end position="94"/>
    </location>
</feature>
<evidence type="ECO:0000256" key="1">
    <source>
        <dbReference type="SAM" id="Coils"/>
    </source>
</evidence>